<dbReference type="OrthoDB" id="5243643at2"/>
<evidence type="ECO:0000313" key="2">
    <source>
        <dbReference type="EMBL" id="MQY22510.1"/>
    </source>
</evidence>
<dbReference type="Proteomes" id="UP000438448">
    <property type="component" value="Unassembled WGS sequence"/>
</dbReference>
<organism evidence="2 3">
    <name type="scientific">Nocardia macrotermitis</name>
    <dbReference type="NCBI Taxonomy" id="2585198"/>
    <lineage>
        <taxon>Bacteria</taxon>
        <taxon>Bacillati</taxon>
        <taxon>Actinomycetota</taxon>
        <taxon>Actinomycetes</taxon>
        <taxon>Mycobacteriales</taxon>
        <taxon>Nocardiaceae</taxon>
        <taxon>Nocardia</taxon>
    </lineage>
</organism>
<evidence type="ECO:0000259" key="1">
    <source>
        <dbReference type="Pfam" id="PF00848"/>
    </source>
</evidence>
<dbReference type="Pfam" id="PF00848">
    <property type="entry name" value="Ring_hydroxyl_A"/>
    <property type="match status" value="1"/>
</dbReference>
<dbReference type="AlphaFoldDB" id="A0A7K0D9R3"/>
<dbReference type="SUPFAM" id="SSF55961">
    <property type="entry name" value="Bet v1-like"/>
    <property type="match status" value="1"/>
</dbReference>
<evidence type="ECO:0000313" key="3">
    <source>
        <dbReference type="Proteomes" id="UP000438448"/>
    </source>
</evidence>
<feature type="domain" description="Aromatic-ring-hydroxylating dioxygenase alpha subunit C-terminal" evidence="1">
    <location>
        <begin position="75"/>
        <end position="108"/>
    </location>
</feature>
<gene>
    <name evidence="2" type="ORF">NRB20_56280</name>
</gene>
<proteinExistence type="predicted"/>
<dbReference type="GO" id="GO:0051537">
    <property type="term" value="F:2 iron, 2 sulfur cluster binding"/>
    <property type="evidence" value="ECO:0007669"/>
    <property type="project" value="InterPro"/>
</dbReference>
<protein>
    <recommendedName>
        <fullName evidence="1">Aromatic-ring-hydroxylating dioxygenase alpha subunit C-terminal domain-containing protein</fullName>
    </recommendedName>
</protein>
<reference evidence="2 3" key="1">
    <citation type="submission" date="2019-10" db="EMBL/GenBank/DDBJ databases">
        <title>Nocardia macrotermitis sp. nov. and Nocardia aurantia sp. nov., isolated from the gut of fungus growing-termite Macrotermes natalensis.</title>
        <authorList>
            <person name="Benndorf R."/>
            <person name="Schwitalla J."/>
            <person name="Martin K."/>
            <person name="De Beer W."/>
            <person name="Kaster A.-K."/>
            <person name="Vollmers J."/>
            <person name="Poulsen M."/>
            <person name="Beemelmanns C."/>
        </authorList>
    </citation>
    <scope>NUCLEOTIDE SEQUENCE [LARGE SCALE GENOMIC DNA]</scope>
    <source>
        <strain evidence="2 3">RB20</strain>
    </source>
</reference>
<name>A0A7K0D9R3_9NOCA</name>
<dbReference type="GO" id="GO:0005506">
    <property type="term" value="F:iron ion binding"/>
    <property type="evidence" value="ECO:0007669"/>
    <property type="project" value="InterPro"/>
</dbReference>
<dbReference type="EMBL" id="WEGK01000014">
    <property type="protein sequence ID" value="MQY22510.1"/>
    <property type="molecule type" value="Genomic_DNA"/>
</dbReference>
<dbReference type="InterPro" id="IPR015879">
    <property type="entry name" value="Ring_hydroxy_dOase_asu_C_dom"/>
</dbReference>
<dbReference type="Gene3D" id="3.90.380.10">
    <property type="entry name" value="Naphthalene 1,2-dioxygenase Alpha Subunit, Chain A, domain 1"/>
    <property type="match status" value="1"/>
</dbReference>
<accession>A0A7K0D9R3</accession>
<sequence length="135" mass="15494">MQSTKPGEWVDVGAGLADIDFGRFRMSIPTDRYTSAEFAEREREGIWQRVLEYLGQEVAELLAPYHLDKMVTVLDVREALDCNWKVVMDAFEEGYHISGIHPQLLRVIMIWWTCRISCASAPSRRCRTGRSTPNS</sequence>
<comment type="caution">
    <text evidence="2">The sequence shown here is derived from an EMBL/GenBank/DDBJ whole genome shotgun (WGS) entry which is preliminary data.</text>
</comment>
<keyword evidence="3" id="KW-1185">Reference proteome</keyword>